<keyword evidence="2 5" id="KW-0863">Zinc-finger</keyword>
<proteinExistence type="predicted"/>
<evidence type="ECO:0000259" key="8">
    <source>
        <dbReference type="PROSITE" id="PS50103"/>
    </source>
</evidence>
<keyword evidence="7" id="KW-0812">Transmembrane</keyword>
<accession>A0ABN9V1Z9</accession>
<sequence length="1114" mass="123404">MVPGGAVADRLSMPSYFARVVIWTWTASRGIAECLHVLCMLTRVMFEAGNVQFLKLAKVWLIRLVTGGSTTLLCGQLVQTNFWPGRGDDVPTTLLAINSLLHWMWLLLQLRALPATGKKLLPIIKSIKTVAPMLLIVFFLMMAFVHSFWALDLEMAGDVRFFEVANLLFTGENLFVSRQDLDDEPAGKRVLLMGFTLTGLFVFLACALNIFIAVMGDCYDLEQERMTCSFLQERARICCSACLGLKLHRNGVWPGAAATFLAAAVIVVGVVVHMFVSAALGAWAVAAGLASTVELLSAWRVANITHKWSDRYLWLCYRDSVDEHVFLTAAVADDAVDLGRSTRLKQHLHCRVQDMEDKMGEMMRRQDSLLEMMGQQSSLLERQLEDQAELRAAVSQLRASQREQGEVCRELLQLQQAASRSAGEASRIGRAFCRASERRPAGAQPALRDRRQGLRAKRRRLLRELAALPQELPGPPGAEAFAEQQFLALCAGARVDLNEHGYPLRADAKDCQHYVNTGECKYGAQCRYNHPCFSRASSKSGDDWQKSKWARGSWEEWKTGKDENWRKEGRSDSGDAWHQENNSRGYVASERWEDWKTGMADTWQKGAPPKQQEWTDRYAQGRDAEVKLNESGYPRRADAKDCEHYVRTGECKFGAQCRYNHPSSGRASSAGQWAASQGQDSTSRQSAWQSDASHASFQTARRWEERKNGKAEHWQQENKESQPRQQEWREPREWSRDADAELNAKGFPLRPGEQDCQHYVKTGECKFGAQCKWNHPEYSSRAPWAREREREPPHRARPRAEAGGARADEGRPPQPRAGQGAARQREADGGEPQEDAALAAEDVEDDGDDRGAAEEAEEQLEPEEEEEEEAEEAAEDDAADVAEEVPEEAAEEAEEDAAEDDPAAEEEAAAAEEELQRGLDSLRRSLPGGAGPLPAASAAAGGRRAPARPSSRLPDEDEPTTVVVPAAEAEEEEEEEEFEAEGGYDVEEAAPVAGGARGAAPRRPAGRPTASTAAEADPEVALPGLRLIGVPAEFEEGDVRRLHDGTDVADAQVVSVELEDPSGGARCCTVRYQVNSLNRQRLPECSRAPRVAAWSRRAQAALASARRYPRVAHP</sequence>
<feature type="compositionally biased region" description="Basic and acidic residues" evidence="6">
    <location>
        <begin position="560"/>
        <end position="578"/>
    </location>
</feature>
<feature type="compositionally biased region" description="Low complexity" evidence="6">
    <location>
        <begin position="989"/>
        <end position="1014"/>
    </location>
</feature>
<feature type="compositionally biased region" description="Basic and acidic residues" evidence="6">
    <location>
        <begin position="914"/>
        <end position="923"/>
    </location>
</feature>
<dbReference type="SMART" id="SM00356">
    <property type="entry name" value="ZnF_C3H1"/>
    <property type="match status" value="3"/>
</dbReference>
<dbReference type="Gene3D" id="2.30.30.1190">
    <property type="match status" value="1"/>
</dbReference>
<evidence type="ECO:0000256" key="1">
    <source>
        <dbReference type="ARBA" id="ARBA00022723"/>
    </source>
</evidence>
<feature type="domain" description="C3H1-type" evidence="8">
    <location>
        <begin position="505"/>
        <end position="533"/>
    </location>
</feature>
<name>A0ABN9V1Z9_9DINO</name>
<evidence type="ECO:0000256" key="6">
    <source>
        <dbReference type="SAM" id="MobiDB-lite"/>
    </source>
</evidence>
<protein>
    <recommendedName>
        <fullName evidence="8">C3H1-type domain-containing protein</fullName>
    </recommendedName>
</protein>
<dbReference type="PANTHER" id="PTHR12506:SF50">
    <property type="entry name" value="ZINC FINGER CCCH DOMAIN-CONTAINING PROTEIN 26"/>
    <property type="match status" value="1"/>
</dbReference>
<keyword evidence="3 5" id="KW-0862">Zinc</keyword>
<feature type="transmembrane region" description="Helical" evidence="7">
    <location>
        <begin position="282"/>
        <end position="302"/>
    </location>
</feature>
<reference evidence="9" key="1">
    <citation type="submission" date="2023-10" db="EMBL/GenBank/DDBJ databases">
        <authorList>
            <person name="Chen Y."/>
            <person name="Shah S."/>
            <person name="Dougan E. K."/>
            <person name="Thang M."/>
            <person name="Chan C."/>
        </authorList>
    </citation>
    <scope>NUCLEOTIDE SEQUENCE [LARGE SCALE GENOMIC DNA]</scope>
</reference>
<feature type="compositionally biased region" description="Basic and acidic residues" evidence="6">
    <location>
        <begin position="752"/>
        <end position="764"/>
    </location>
</feature>
<evidence type="ECO:0000256" key="5">
    <source>
        <dbReference type="PROSITE-ProRule" id="PRU00723"/>
    </source>
</evidence>
<evidence type="ECO:0000313" key="10">
    <source>
        <dbReference type="Proteomes" id="UP001189429"/>
    </source>
</evidence>
<evidence type="ECO:0000256" key="4">
    <source>
        <dbReference type="ARBA" id="ARBA00023125"/>
    </source>
</evidence>
<feature type="transmembrane region" description="Helical" evidence="7">
    <location>
        <begin position="129"/>
        <end position="151"/>
    </location>
</feature>
<keyword evidence="1 5" id="KW-0479">Metal-binding</keyword>
<feature type="compositionally biased region" description="Polar residues" evidence="6">
    <location>
        <begin position="682"/>
        <end position="699"/>
    </location>
</feature>
<keyword evidence="7" id="KW-0472">Membrane</keyword>
<dbReference type="PANTHER" id="PTHR12506">
    <property type="entry name" value="PROTEIN PHOSPHATASE RELATED"/>
    <property type="match status" value="1"/>
</dbReference>
<feature type="zinc finger region" description="C3H1-type" evidence="5">
    <location>
        <begin position="505"/>
        <end position="533"/>
    </location>
</feature>
<feature type="region of interest" description="Disordered" evidence="6">
    <location>
        <begin position="560"/>
        <end position="584"/>
    </location>
</feature>
<comment type="caution">
    <text evidence="9">The sequence shown here is derived from an EMBL/GenBank/DDBJ whole genome shotgun (WGS) entry which is preliminary data.</text>
</comment>
<feature type="compositionally biased region" description="Basic and acidic residues" evidence="6">
    <location>
        <begin position="701"/>
        <end position="739"/>
    </location>
</feature>
<feature type="compositionally biased region" description="Basic and acidic residues" evidence="6">
    <location>
        <begin position="784"/>
        <end position="811"/>
    </location>
</feature>
<evidence type="ECO:0000256" key="3">
    <source>
        <dbReference type="ARBA" id="ARBA00022833"/>
    </source>
</evidence>
<feature type="domain" description="C3H1-type" evidence="8">
    <location>
        <begin position="636"/>
        <end position="664"/>
    </location>
</feature>
<feature type="compositionally biased region" description="Acidic residues" evidence="6">
    <location>
        <begin position="968"/>
        <end position="988"/>
    </location>
</feature>
<dbReference type="InterPro" id="IPR050974">
    <property type="entry name" value="Plant_ZF_CCCH"/>
</dbReference>
<feature type="zinc finger region" description="C3H1-type" evidence="5">
    <location>
        <begin position="750"/>
        <end position="778"/>
    </location>
</feature>
<keyword evidence="7" id="KW-1133">Transmembrane helix</keyword>
<dbReference type="Gene3D" id="4.10.1000.10">
    <property type="entry name" value="Zinc finger, CCCH-type"/>
    <property type="match status" value="1"/>
</dbReference>
<keyword evidence="4" id="KW-0238">DNA-binding</keyword>
<evidence type="ECO:0000256" key="7">
    <source>
        <dbReference type="SAM" id="Phobius"/>
    </source>
</evidence>
<feature type="compositionally biased region" description="Low complexity" evidence="6">
    <location>
        <begin position="663"/>
        <end position="681"/>
    </location>
</feature>
<feature type="domain" description="C3H1-type" evidence="8">
    <location>
        <begin position="750"/>
        <end position="778"/>
    </location>
</feature>
<evidence type="ECO:0000256" key="2">
    <source>
        <dbReference type="ARBA" id="ARBA00022771"/>
    </source>
</evidence>
<feature type="transmembrane region" description="Helical" evidence="7">
    <location>
        <begin position="190"/>
        <end position="216"/>
    </location>
</feature>
<feature type="region of interest" description="Disordered" evidence="6">
    <location>
        <begin position="662"/>
        <end position="1018"/>
    </location>
</feature>
<feature type="compositionally biased region" description="Acidic residues" evidence="6">
    <location>
        <begin position="841"/>
        <end position="913"/>
    </location>
</feature>
<feature type="compositionally biased region" description="Low complexity" evidence="6">
    <location>
        <begin position="924"/>
        <end position="952"/>
    </location>
</feature>
<dbReference type="PROSITE" id="PS50103">
    <property type="entry name" value="ZF_C3H1"/>
    <property type="match status" value="3"/>
</dbReference>
<dbReference type="InterPro" id="IPR000571">
    <property type="entry name" value="Znf_CCCH"/>
</dbReference>
<feature type="zinc finger region" description="C3H1-type" evidence="5">
    <location>
        <begin position="636"/>
        <end position="664"/>
    </location>
</feature>
<keyword evidence="10" id="KW-1185">Reference proteome</keyword>
<dbReference type="Pfam" id="PF00642">
    <property type="entry name" value="zf-CCCH"/>
    <property type="match status" value="3"/>
</dbReference>
<feature type="transmembrane region" description="Helical" evidence="7">
    <location>
        <begin position="255"/>
        <end position="276"/>
    </location>
</feature>
<dbReference type="Proteomes" id="UP001189429">
    <property type="component" value="Unassembled WGS sequence"/>
</dbReference>
<evidence type="ECO:0000313" key="9">
    <source>
        <dbReference type="EMBL" id="CAK0865997.1"/>
    </source>
</evidence>
<organism evidence="9 10">
    <name type="scientific">Prorocentrum cordatum</name>
    <dbReference type="NCBI Taxonomy" id="2364126"/>
    <lineage>
        <taxon>Eukaryota</taxon>
        <taxon>Sar</taxon>
        <taxon>Alveolata</taxon>
        <taxon>Dinophyceae</taxon>
        <taxon>Prorocentrales</taxon>
        <taxon>Prorocentraceae</taxon>
        <taxon>Prorocentrum</taxon>
    </lineage>
</organism>
<dbReference type="EMBL" id="CAUYUJ010016504">
    <property type="protein sequence ID" value="CAK0865997.1"/>
    <property type="molecule type" value="Genomic_DNA"/>
</dbReference>
<gene>
    <name evidence="9" type="ORF">PCOR1329_LOCUS53365</name>
</gene>